<dbReference type="EnsemblPlants" id="AVESA.00010b.r2.1AG0024170.2">
    <property type="protein sequence ID" value="AVESA.00010b.r2.1AG0024170.2.CDS"/>
    <property type="gene ID" value="AVESA.00010b.r2.1AG0024170"/>
</dbReference>
<sequence>MFFVLTKIRDVCIWRQRVLDIEATWYERFGPPGALQGPGLSQSGLLLWCNAARQNRSAVFVSFAHAVRPKKKRQAATVFSFPFRRRRCRRHAIACAMLCLRRSILTHLFSFPAATPVPPLHRLLSAAAPRISPNPSFGVEEYLVQNCGLTRAKATKASLKLSHLKSPAKPDAVLAFLAGLGLSSADVAAVVARDPQWSDAEVRNAVCKVPVLLALSRDTLKRKSVFLISEMGLEPKYIAQRPGIITYSLEGRLRPRHYAVKFLKENGLLKRDPGYSAVVKLTEKAFMEKFICPHKEAVPHLSGYYAAAYRGEVTTNFRFI</sequence>
<organism evidence="1 2">
    <name type="scientific">Avena sativa</name>
    <name type="common">Oat</name>
    <dbReference type="NCBI Taxonomy" id="4498"/>
    <lineage>
        <taxon>Eukaryota</taxon>
        <taxon>Viridiplantae</taxon>
        <taxon>Streptophyta</taxon>
        <taxon>Embryophyta</taxon>
        <taxon>Tracheophyta</taxon>
        <taxon>Spermatophyta</taxon>
        <taxon>Magnoliopsida</taxon>
        <taxon>Liliopsida</taxon>
        <taxon>Poales</taxon>
        <taxon>Poaceae</taxon>
        <taxon>BOP clade</taxon>
        <taxon>Pooideae</taxon>
        <taxon>Poodae</taxon>
        <taxon>Poeae</taxon>
        <taxon>Poeae Chloroplast Group 1 (Aveneae type)</taxon>
        <taxon>Aveninae</taxon>
        <taxon>Avena</taxon>
    </lineage>
</organism>
<reference evidence="1" key="1">
    <citation type="submission" date="2021-05" db="EMBL/GenBank/DDBJ databases">
        <authorList>
            <person name="Scholz U."/>
            <person name="Mascher M."/>
            <person name="Fiebig A."/>
        </authorList>
    </citation>
    <scope>NUCLEOTIDE SEQUENCE [LARGE SCALE GENOMIC DNA]</scope>
</reference>
<evidence type="ECO:0000313" key="1">
    <source>
        <dbReference type="EnsemblPlants" id="AVESA.00010b.r2.1AG0024170.2.CDS"/>
    </source>
</evidence>
<proteinExistence type="predicted"/>
<reference evidence="1" key="2">
    <citation type="submission" date="2025-09" db="UniProtKB">
        <authorList>
            <consortium name="EnsemblPlants"/>
        </authorList>
    </citation>
    <scope>IDENTIFICATION</scope>
</reference>
<accession>A0ACD5TBD5</accession>
<name>A0ACD5TBD5_AVESA</name>
<dbReference type="Proteomes" id="UP001732700">
    <property type="component" value="Chromosome 1A"/>
</dbReference>
<keyword evidence="2" id="KW-1185">Reference proteome</keyword>
<evidence type="ECO:0000313" key="2">
    <source>
        <dbReference type="Proteomes" id="UP001732700"/>
    </source>
</evidence>
<protein>
    <submittedName>
        <fullName evidence="1">Uncharacterized protein</fullName>
    </submittedName>
</protein>